<feature type="active site" description="Nucleophile" evidence="6">
    <location>
        <position position="422"/>
    </location>
</feature>
<evidence type="ECO:0000313" key="9">
    <source>
        <dbReference type="Proteomes" id="UP001187531"/>
    </source>
</evidence>
<evidence type="ECO:0000256" key="1">
    <source>
        <dbReference type="ARBA" id="ARBA00022603"/>
    </source>
</evidence>
<dbReference type="SUPFAM" id="SSF53335">
    <property type="entry name" value="S-adenosyl-L-methionine-dependent methyltransferases"/>
    <property type="match status" value="1"/>
</dbReference>
<evidence type="ECO:0000256" key="6">
    <source>
        <dbReference type="PROSITE-ProRule" id="PRU01024"/>
    </source>
</evidence>
<evidence type="ECO:0000256" key="4">
    <source>
        <dbReference type="ARBA" id="ARBA00033763"/>
    </source>
</evidence>
<reference evidence="8" key="1">
    <citation type="submission" date="2023-07" db="EMBL/GenBank/DDBJ databases">
        <title>Chromosome-level genome assembly of Artemia franciscana.</title>
        <authorList>
            <person name="Jo E."/>
        </authorList>
    </citation>
    <scope>NUCLEOTIDE SEQUENCE</scope>
    <source>
        <tissue evidence="8">Whole body</tissue>
    </source>
</reference>
<dbReference type="Gene3D" id="3.40.50.150">
    <property type="entry name" value="Vaccinia Virus protein VP39"/>
    <property type="match status" value="1"/>
</dbReference>
<dbReference type="InterPro" id="IPR045850">
    <property type="entry name" value="TRM2_met"/>
</dbReference>
<dbReference type="GO" id="GO:0003723">
    <property type="term" value="F:RNA binding"/>
    <property type="evidence" value="ECO:0007669"/>
    <property type="project" value="TreeGrafter"/>
</dbReference>
<organism evidence="8 9">
    <name type="scientific">Artemia franciscana</name>
    <name type="common">Brine shrimp</name>
    <name type="synonym">Artemia sanfranciscana</name>
    <dbReference type="NCBI Taxonomy" id="6661"/>
    <lineage>
        <taxon>Eukaryota</taxon>
        <taxon>Metazoa</taxon>
        <taxon>Ecdysozoa</taxon>
        <taxon>Arthropoda</taxon>
        <taxon>Crustacea</taxon>
        <taxon>Branchiopoda</taxon>
        <taxon>Anostraca</taxon>
        <taxon>Artemiidae</taxon>
        <taxon>Artemia</taxon>
    </lineage>
</organism>
<dbReference type="GO" id="GO:0030697">
    <property type="term" value="F:tRNA (uracil(54)-C5)-methyltransferase activity, S-adenosyl methionine-dependent"/>
    <property type="evidence" value="ECO:0007669"/>
    <property type="project" value="UniProtKB-EC"/>
</dbReference>
<dbReference type="GO" id="GO:0032259">
    <property type="term" value="P:methylation"/>
    <property type="evidence" value="ECO:0007669"/>
    <property type="project" value="UniProtKB-KW"/>
</dbReference>
<dbReference type="InterPro" id="IPR025714">
    <property type="entry name" value="Methyltranfer_dom"/>
</dbReference>
<keyword evidence="9" id="KW-1185">Reference proteome</keyword>
<keyword evidence="1 6" id="KW-0489">Methyltransferase</keyword>
<dbReference type="Proteomes" id="UP001187531">
    <property type="component" value="Unassembled WGS sequence"/>
</dbReference>
<evidence type="ECO:0000313" key="8">
    <source>
        <dbReference type="EMBL" id="KAK2715739.1"/>
    </source>
</evidence>
<dbReference type="Pfam" id="PF13847">
    <property type="entry name" value="Methyltransf_31"/>
    <property type="match status" value="1"/>
</dbReference>
<protein>
    <recommendedName>
        <fullName evidence="4">tRNA (uracil(54)-C(5))-methyltransferase</fullName>
        <ecNumber evidence="4">2.1.1.35</ecNumber>
    </recommendedName>
</protein>
<dbReference type="EMBL" id="JAVRJZ010000012">
    <property type="protein sequence ID" value="KAK2715739.1"/>
    <property type="molecule type" value="Genomic_DNA"/>
</dbReference>
<feature type="domain" description="Methyltransferase" evidence="7">
    <location>
        <begin position="316"/>
        <end position="412"/>
    </location>
</feature>
<dbReference type="InterPro" id="IPR030391">
    <property type="entry name" value="MeTrfase_TrmA_CS"/>
</dbReference>
<sequence length="473" mass="53505">MFEFYLRSFRPLLRTLATKSKNRQKKGKKKFNVKSIVTDIEIEPEESNFQYVDEHNQYDHLRRAVTPLADLPYEEQLEYKTQKVDNIMKQFQKLLIDNKARISYAQGPLPCPVDFIKPSPVIQSYRNKDEFSLGPGVAGDVTAGFFVGRPKYGMVSVRPKGLINMKYPHIKLAKLYEKFVNTSKFPVCFKFHEGGHWRGITIRSNDRGDLMATVLFHPQDLEASQIKEAKFEICQYFLNGEGKEGQLKSLFFQACRHTKCTREQAPFELLFGEPYLFETINDLKFQISPDTSFPQNKYSSQVLYETVKEVSGLCGATTVLDICCGTGTIGLFLAGSAKRVIEIDAFSGAIEDAKANAKLNSIENAEFHCGDFPIVMSEVLKSINPNDDIIAVINPGRSGLPSSMINNIKSATVIDRVVYVSCKPIGNSMDNFVKLCTSENRQLNEQRFTPSLAVPIDSFPHTDHIELVLLFER</sequence>
<evidence type="ECO:0000259" key="7">
    <source>
        <dbReference type="Pfam" id="PF13847"/>
    </source>
</evidence>
<dbReference type="EC" id="2.1.1.35" evidence="4"/>
<dbReference type="PANTHER" id="PTHR45904:SF1">
    <property type="entry name" value="TRNA (URACIL-5-)-METHYLTRANSFERASE HOMOLOG B"/>
    <property type="match status" value="1"/>
</dbReference>
<dbReference type="GO" id="GO:0006396">
    <property type="term" value="P:RNA processing"/>
    <property type="evidence" value="ECO:0007669"/>
    <property type="project" value="InterPro"/>
</dbReference>
<gene>
    <name evidence="8" type="ORF">QYM36_010344</name>
</gene>
<feature type="binding site" evidence="6">
    <location>
        <position position="394"/>
    </location>
    <ligand>
        <name>S-adenosyl-L-methionine</name>
        <dbReference type="ChEBI" id="CHEBI:59789"/>
    </ligand>
</feature>
<dbReference type="PROSITE" id="PS01231">
    <property type="entry name" value="TRMA_2"/>
    <property type="match status" value="1"/>
</dbReference>
<proteinExistence type="inferred from homology"/>
<dbReference type="PANTHER" id="PTHR45904">
    <property type="entry name" value="TRNA (URACIL-5-)-METHYLTRANSFERASE"/>
    <property type="match status" value="1"/>
</dbReference>
<evidence type="ECO:0000256" key="2">
    <source>
        <dbReference type="ARBA" id="ARBA00022679"/>
    </source>
</evidence>
<accession>A0AA88L7E0</accession>
<evidence type="ECO:0000256" key="3">
    <source>
        <dbReference type="ARBA" id="ARBA00022691"/>
    </source>
</evidence>
<evidence type="ECO:0000256" key="5">
    <source>
        <dbReference type="ARBA" id="ARBA00047278"/>
    </source>
</evidence>
<name>A0AA88L7E0_ARTSF</name>
<comment type="caution">
    <text evidence="8">The sequence shown here is derived from an EMBL/GenBank/DDBJ whole genome shotgun (WGS) entry which is preliminary data.</text>
</comment>
<comment type="similarity">
    <text evidence="6">Belongs to the class I-like SAM-binding methyltransferase superfamily. RNA M5U methyltransferase family.</text>
</comment>
<keyword evidence="2 6" id="KW-0808">Transferase</keyword>
<dbReference type="InterPro" id="IPR010280">
    <property type="entry name" value="U5_MeTrfase_fam"/>
</dbReference>
<keyword evidence="3 6" id="KW-0949">S-adenosyl-L-methionine</keyword>
<comment type="catalytic activity">
    <reaction evidence="5">
        <text>uridine(54) in tRNA + S-adenosyl-L-methionine = 5-methyluridine(54) in tRNA + S-adenosyl-L-homocysteine + H(+)</text>
        <dbReference type="Rhea" id="RHEA:42712"/>
        <dbReference type="Rhea" id="RHEA-COMP:10167"/>
        <dbReference type="Rhea" id="RHEA-COMP:10193"/>
        <dbReference type="ChEBI" id="CHEBI:15378"/>
        <dbReference type="ChEBI" id="CHEBI:57856"/>
        <dbReference type="ChEBI" id="CHEBI:59789"/>
        <dbReference type="ChEBI" id="CHEBI:65315"/>
        <dbReference type="ChEBI" id="CHEBI:74447"/>
        <dbReference type="EC" id="2.1.1.35"/>
    </reaction>
    <physiologicalReaction direction="left-to-right" evidence="5">
        <dbReference type="Rhea" id="RHEA:42713"/>
    </physiologicalReaction>
</comment>
<dbReference type="Gene3D" id="2.40.50.1070">
    <property type="match status" value="1"/>
</dbReference>
<dbReference type="InterPro" id="IPR029063">
    <property type="entry name" value="SAM-dependent_MTases_sf"/>
</dbReference>
<dbReference type="CDD" id="cd02440">
    <property type="entry name" value="AdoMet_MTases"/>
    <property type="match status" value="1"/>
</dbReference>
<comment type="caution">
    <text evidence="6">Lacks conserved residue(s) required for the propagation of feature annotation.</text>
</comment>
<feature type="binding site" evidence="6">
    <location>
        <position position="344"/>
    </location>
    <ligand>
        <name>S-adenosyl-L-methionine</name>
        <dbReference type="ChEBI" id="CHEBI:59789"/>
    </ligand>
</feature>
<dbReference type="AlphaFoldDB" id="A0AA88L7E0"/>
<dbReference type="PROSITE" id="PS51687">
    <property type="entry name" value="SAM_MT_RNA_M5U"/>
    <property type="match status" value="1"/>
</dbReference>